<feature type="domain" description="Type II methyltransferase M.TaqI-like" evidence="8">
    <location>
        <begin position="289"/>
        <end position="448"/>
    </location>
</feature>
<sequence>MQYSTDGRMTRINRSDREQEQAVAKKFYADYRYVWQTLVAHVQNQTTAYGAPVMFETIQKLLNRLLVVCFCEDNHLLSNNRLRHLVQAAKQSSDDSGTGIWCRLKELFFSMNQDNFNRLNGELFQVDPVLDQIIIQDHMFCLVENITRYDFSTDVSVNILGYVFEQSMNDLEKIKSDMTEAPGQGRRKKEGIFYTSPDVTKRLLDETLQRWMDDRKRELQAVSRSHLYDQLQKQLQSVTILDPAAGSGAFLNMALDSVVSEWETIHKKRQETQDGQVNITDISRYIVNHNLFGVDRNDESIEIAKWSLWLKTATTYDELTSLDAHLQTGNSIIDQPDVSDEAFDWHQAFPDVMNAGGFDIIIGNPPYVFTRDNGFSDDEKAYFNSHYDLVDYQMNTYLLFIERSYHLLKEGGWFAFIVPNTCLTIDSCKKMRRFLLEQTGHLKIINIYDRMFEQAGVDTCFIIFQKRTPTTVKLGEFTDGHVTIVADVEPDELTDEQSIINISLMKNKQAVELMKKIENTSLDLGSVATVKSGLVAYEVGEGIPVQTKEMKENRVYHSDYQVDDTYWRYLDGRDVCRYHLNWGGKWLQYGANLAAKRQKELFTKPRILVRQIPSQAMYAIHAVYTEKALLNDRNANNIIDCRMDPLFLLGVINSTVMTFWFMNKFDKFQRKTFPQLKVKDLKMFPVPDVSEQKQKRISQFVEQMLHVQRDKNTDEWNEEEARLNKQIDQWIADAFGLSEEEIKRMEANLAESVN</sequence>
<dbReference type="InterPro" id="IPR029063">
    <property type="entry name" value="SAM-dependent_MTases_sf"/>
</dbReference>
<dbReference type="InterPro" id="IPR011639">
    <property type="entry name" value="MethylTrfase_TaqI-like_dom"/>
</dbReference>
<dbReference type="Pfam" id="PF07669">
    <property type="entry name" value="Eco57I"/>
    <property type="match status" value="1"/>
</dbReference>
<evidence type="ECO:0000256" key="5">
    <source>
        <dbReference type="ARBA" id="ARBA00022747"/>
    </source>
</evidence>
<dbReference type="InterPro" id="IPR002052">
    <property type="entry name" value="DNA_methylase_N6_adenine_CS"/>
</dbReference>
<keyword evidence="3" id="KW-0808">Transferase</keyword>
<evidence type="ECO:0000313" key="11">
    <source>
        <dbReference type="Proteomes" id="UP001501459"/>
    </source>
</evidence>
<evidence type="ECO:0000256" key="6">
    <source>
        <dbReference type="ARBA" id="ARBA00023125"/>
    </source>
</evidence>
<dbReference type="Pfam" id="PF12950">
    <property type="entry name" value="TaqI_C"/>
    <property type="match status" value="1"/>
</dbReference>
<evidence type="ECO:0000256" key="7">
    <source>
        <dbReference type="ARBA" id="ARBA00047942"/>
    </source>
</evidence>
<feature type="domain" description="TaqI-like C-terminal specificity" evidence="9">
    <location>
        <begin position="569"/>
        <end position="686"/>
    </location>
</feature>
<dbReference type="PANTHER" id="PTHR33841">
    <property type="entry name" value="DNA METHYLTRANSFERASE YEEA-RELATED"/>
    <property type="match status" value="1"/>
</dbReference>
<dbReference type="SUPFAM" id="SSF116734">
    <property type="entry name" value="DNA methylase specificity domain"/>
    <property type="match status" value="1"/>
</dbReference>
<keyword evidence="2" id="KW-0489">Methyltransferase</keyword>
<dbReference type="Gene3D" id="3.40.50.150">
    <property type="entry name" value="Vaccinia Virus protein VP39"/>
    <property type="match status" value="1"/>
</dbReference>
<dbReference type="Proteomes" id="UP001501459">
    <property type="component" value="Unassembled WGS sequence"/>
</dbReference>
<evidence type="ECO:0000256" key="2">
    <source>
        <dbReference type="ARBA" id="ARBA00022603"/>
    </source>
</evidence>
<dbReference type="EC" id="2.1.1.72" evidence="1"/>
<keyword evidence="5" id="KW-0680">Restriction system</keyword>
<evidence type="ECO:0000259" key="8">
    <source>
        <dbReference type="Pfam" id="PF07669"/>
    </source>
</evidence>
<name>A0ABP3J4R9_9BACI</name>
<dbReference type="InterPro" id="IPR025931">
    <property type="entry name" value="TaqI_C"/>
</dbReference>
<evidence type="ECO:0000256" key="3">
    <source>
        <dbReference type="ARBA" id="ARBA00022679"/>
    </source>
</evidence>
<dbReference type="SUPFAM" id="SSF53335">
    <property type="entry name" value="S-adenosyl-L-methionine-dependent methyltransferases"/>
    <property type="match status" value="1"/>
</dbReference>
<proteinExistence type="predicted"/>
<evidence type="ECO:0000256" key="1">
    <source>
        <dbReference type="ARBA" id="ARBA00011900"/>
    </source>
</evidence>
<organism evidence="10 11">
    <name type="scientific">Lentibacillus halophilus</name>
    <dbReference type="NCBI Taxonomy" id="295065"/>
    <lineage>
        <taxon>Bacteria</taxon>
        <taxon>Bacillati</taxon>
        <taxon>Bacillota</taxon>
        <taxon>Bacilli</taxon>
        <taxon>Bacillales</taxon>
        <taxon>Bacillaceae</taxon>
        <taxon>Lentibacillus</taxon>
    </lineage>
</organism>
<dbReference type="PROSITE" id="PS00092">
    <property type="entry name" value="N6_MTASE"/>
    <property type="match status" value="1"/>
</dbReference>
<keyword evidence="4" id="KW-0949">S-adenosyl-L-methionine</keyword>
<protein>
    <recommendedName>
        <fullName evidence="1">site-specific DNA-methyltransferase (adenine-specific)</fullName>
        <ecNumber evidence="1">2.1.1.72</ecNumber>
    </recommendedName>
</protein>
<dbReference type="PANTHER" id="PTHR33841:SF1">
    <property type="entry name" value="DNA METHYLTRANSFERASE A"/>
    <property type="match status" value="1"/>
</dbReference>
<keyword evidence="11" id="KW-1185">Reference proteome</keyword>
<dbReference type="PRINTS" id="PR00507">
    <property type="entry name" value="N12N6MTFRASE"/>
</dbReference>
<keyword evidence="6" id="KW-0238">DNA-binding</keyword>
<comment type="caution">
    <text evidence="10">The sequence shown here is derived from an EMBL/GenBank/DDBJ whole genome shotgun (WGS) entry which is preliminary data.</text>
</comment>
<accession>A0ABP3J4R9</accession>
<reference evidence="11" key="1">
    <citation type="journal article" date="2019" name="Int. J. Syst. Evol. Microbiol.">
        <title>The Global Catalogue of Microorganisms (GCM) 10K type strain sequencing project: providing services to taxonomists for standard genome sequencing and annotation.</title>
        <authorList>
            <consortium name="The Broad Institute Genomics Platform"/>
            <consortium name="The Broad Institute Genome Sequencing Center for Infectious Disease"/>
            <person name="Wu L."/>
            <person name="Ma J."/>
        </authorList>
    </citation>
    <scope>NUCLEOTIDE SEQUENCE [LARGE SCALE GENOMIC DNA]</scope>
    <source>
        <strain evidence="11">JCM 12149</strain>
    </source>
</reference>
<dbReference type="InterPro" id="IPR050953">
    <property type="entry name" value="N4_N6_ade-DNA_methylase"/>
</dbReference>
<evidence type="ECO:0000256" key="4">
    <source>
        <dbReference type="ARBA" id="ARBA00022691"/>
    </source>
</evidence>
<evidence type="ECO:0000259" key="9">
    <source>
        <dbReference type="Pfam" id="PF12950"/>
    </source>
</evidence>
<dbReference type="EMBL" id="BAAADM010000051">
    <property type="protein sequence ID" value="GAA0441923.1"/>
    <property type="molecule type" value="Genomic_DNA"/>
</dbReference>
<comment type="catalytic activity">
    <reaction evidence="7">
        <text>a 2'-deoxyadenosine in DNA + S-adenosyl-L-methionine = an N(6)-methyl-2'-deoxyadenosine in DNA + S-adenosyl-L-homocysteine + H(+)</text>
        <dbReference type="Rhea" id="RHEA:15197"/>
        <dbReference type="Rhea" id="RHEA-COMP:12418"/>
        <dbReference type="Rhea" id="RHEA-COMP:12419"/>
        <dbReference type="ChEBI" id="CHEBI:15378"/>
        <dbReference type="ChEBI" id="CHEBI:57856"/>
        <dbReference type="ChEBI" id="CHEBI:59789"/>
        <dbReference type="ChEBI" id="CHEBI:90615"/>
        <dbReference type="ChEBI" id="CHEBI:90616"/>
        <dbReference type="EC" id="2.1.1.72"/>
    </reaction>
</comment>
<dbReference type="RefSeq" id="WP_343752589.1">
    <property type="nucleotide sequence ID" value="NZ_BAAADM010000051.1"/>
</dbReference>
<evidence type="ECO:0000313" key="10">
    <source>
        <dbReference type="EMBL" id="GAA0441923.1"/>
    </source>
</evidence>
<gene>
    <name evidence="10" type="ORF">GCM10008983_18770</name>
</gene>